<protein>
    <recommendedName>
        <fullName evidence="6">FtsX-like permease family protein</fullName>
    </recommendedName>
</protein>
<keyword evidence="2" id="KW-1133">Transmembrane helix</keyword>
<evidence type="ECO:0000313" key="4">
    <source>
        <dbReference type="EMBL" id="REF97653.1"/>
    </source>
</evidence>
<dbReference type="EMBL" id="QUMQ01000001">
    <property type="protein sequence ID" value="REF97653.1"/>
    <property type="molecule type" value="Genomic_DNA"/>
</dbReference>
<feature type="transmembrane region" description="Helical" evidence="2">
    <location>
        <begin position="971"/>
        <end position="995"/>
    </location>
</feature>
<evidence type="ECO:0008006" key="6">
    <source>
        <dbReference type="Google" id="ProtNLM"/>
    </source>
</evidence>
<comment type="caution">
    <text evidence="4">The sequence shown here is derived from an EMBL/GenBank/DDBJ whole genome shotgun (WGS) entry which is preliminary data.</text>
</comment>
<dbReference type="Proteomes" id="UP000256913">
    <property type="component" value="Unassembled WGS sequence"/>
</dbReference>
<keyword evidence="5" id="KW-1185">Reference proteome</keyword>
<organism evidence="4 5">
    <name type="scientific">Asanoa ferruginea</name>
    <dbReference type="NCBI Taxonomy" id="53367"/>
    <lineage>
        <taxon>Bacteria</taxon>
        <taxon>Bacillati</taxon>
        <taxon>Actinomycetota</taxon>
        <taxon>Actinomycetes</taxon>
        <taxon>Micromonosporales</taxon>
        <taxon>Micromonosporaceae</taxon>
        <taxon>Asanoa</taxon>
    </lineage>
</organism>
<proteinExistence type="predicted"/>
<evidence type="ECO:0000256" key="2">
    <source>
        <dbReference type="SAM" id="Phobius"/>
    </source>
</evidence>
<feature type="signal peptide" evidence="3">
    <location>
        <begin position="1"/>
        <end position="32"/>
    </location>
</feature>
<evidence type="ECO:0000256" key="3">
    <source>
        <dbReference type="SAM" id="SignalP"/>
    </source>
</evidence>
<gene>
    <name evidence="4" type="ORF">DFJ67_3657</name>
</gene>
<dbReference type="AlphaFoldDB" id="A0A3D9ZNY4"/>
<feature type="transmembrane region" description="Helical" evidence="2">
    <location>
        <begin position="876"/>
        <end position="896"/>
    </location>
</feature>
<keyword evidence="2" id="KW-0812">Transmembrane</keyword>
<feature type="transmembrane region" description="Helical" evidence="2">
    <location>
        <begin position="288"/>
        <end position="312"/>
    </location>
</feature>
<keyword evidence="3" id="KW-0732">Signal</keyword>
<feature type="transmembrane region" description="Helical" evidence="2">
    <location>
        <begin position="507"/>
        <end position="525"/>
    </location>
</feature>
<reference evidence="4 5" key="1">
    <citation type="submission" date="2018-08" db="EMBL/GenBank/DDBJ databases">
        <title>Sequencing the genomes of 1000 actinobacteria strains.</title>
        <authorList>
            <person name="Klenk H.-P."/>
        </authorList>
    </citation>
    <scope>NUCLEOTIDE SEQUENCE [LARGE SCALE GENOMIC DNA]</scope>
    <source>
        <strain evidence="4 5">DSM 44099</strain>
    </source>
</reference>
<dbReference type="OrthoDB" id="3275641at2"/>
<feature type="region of interest" description="Disordered" evidence="1">
    <location>
        <begin position="766"/>
        <end position="787"/>
    </location>
</feature>
<name>A0A3D9ZNY4_9ACTN</name>
<feature type="transmembrane region" description="Helical" evidence="2">
    <location>
        <begin position="925"/>
        <end position="951"/>
    </location>
</feature>
<feature type="transmembrane region" description="Helical" evidence="2">
    <location>
        <begin position="375"/>
        <end position="400"/>
    </location>
</feature>
<feature type="transmembrane region" description="Helical" evidence="2">
    <location>
        <begin position="452"/>
        <end position="473"/>
    </location>
</feature>
<dbReference type="RefSeq" id="WP_116069071.1">
    <property type="nucleotide sequence ID" value="NZ_BONB01000017.1"/>
</dbReference>
<feature type="chain" id="PRO_5038928191" description="FtsX-like permease family protein" evidence="3">
    <location>
        <begin position="33"/>
        <end position="1003"/>
    </location>
</feature>
<sequence length="1003" mass="103710">MIALVALMLTARRFQAALVVLLSALATAAAVAGPAYTAAVDRAATVAEVANTPPAARTVALTGAIDSTQRDRFDALANDLADLPRFNTVLTAVLPVLGLEPASGEISWMTFRDSACEHLEIVAGRCLMAAGEVIVGESTAHRLGVAPGQSVTLSWATYDDATRRWVSSGRPAPITIVGVYRPRDPAEPYWGRSGYFSPTAPDANQEPVFTGRPTVDGLEHESDNRSVEAIPGPGALDADQLPALGVALDNLRDKLGDDEESTGFATLNDELPKLFDRVRRSDALTRELVPLAGLPLIGLCWLVIFVAVAGATAARRHEQALIALRGAPRIGRFWLAAGESVIAIAVGAPIGYLVGTLATRAAANARFGPVPIFELAPAPGVLLAALVAVAGAVAVGLLALRSDLASPVVDLLRRVPPRGAAWRTVAIDAGAVVLAVVAAVQLRAFDGQLLGLGLLVPALIGLAIAVLAGRLLVPLAARLGRRAIRSGRLGLALGALQVARRPGSQRLFVLLAVAVAVLGFATTAVDVAGRARADRAAVETGALRTLTVGTVDAGALRSAVRAVDPDGRFAMAAGTRSSAEGPPVVFADTAALPAVALWRPEYGDRSAAEIAAALRPPADEPVVVKGTELALTVNYESRTPTGTELRLTALLRPLAGGSPVRAGTAKIATGRHTWTMASQICVVGCRLAGIEAVYAAAGGTAADISIISLAERPDQSAPFTDVVPAFGTDKWRANNDATLTAQDGGVHVVVPGAVVQPRPTVIVPTGTPTEVPVLSGGPPPKSGEAEGVDGNVVAIRPVGEGRALPRIGTGLLMDIGYAERIATGSTDLTTAEVWLGPAAPADIEQRLTDQGLIVTGRDSVTAAADRLDQRGPALAVWFHLLAGGVAVLLAACGMWLMAAVDRRRNLDDLIALRRQGLAARTGGSWVLWAYLPVAIAAVLAGLVAAVIAWAVVGKYVPYFVDDDFALAPPAWPRPLAIVLPAVAVALLFTTVAAGLRRALRVRD</sequence>
<feature type="transmembrane region" description="Helical" evidence="2">
    <location>
        <begin position="420"/>
        <end position="440"/>
    </location>
</feature>
<feature type="transmembrane region" description="Helical" evidence="2">
    <location>
        <begin position="333"/>
        <end position="355"/>
    </location>
</feature>
<accession>A0A3D9ZNY4</accession>
<evidence type="ECO:0000256" key="1">
    <source>
        <dbReference type="SAM" id="MobiDB-lite"/>
    </source>
</evidence>
<evidence type="ECO:0000313" key="5">
    <source>
        <dbReference type="Proteomes" id="UP000256913"/>
    </source>
</evidence>
<keyword evidence="2" id="KW-0472">Membrane</keyword>